<name>A0A4R3K9N3_9FIRM</name>
<comment type="caution">
    <text evidence="1">The sequence shown here is derived from an EMBL/GenBank/DDBJ whole genome shotgun (WGS) entry which is preliminary data.</text>
</comment>
<accession>A0A4R3K9N3</accession>
<evidence type="ECO:0000313" key="2">
    <source>
        <dbReference type="Proteomes" id="UP000295188"/>
    </source>
</evidence>
<dbReference type="InterPro" id="IPR034422">
    <property type="entry name" value="HydE/PylB-like"/>
</dbReference>
<dbReference type="AlphaFoldDB" id="A0A4R3K9N3"/>
<dbReference type="PANTHER" id="PTHR43726">
    <property type="entry name" value="3-METHYLORNITHINE SYNTHASE"/>
    <property type="match status" value="1"/>
</dbReference>
<evidence type="ECO:0000313" key="1">
    <source>
        <dbReference type="EMBL" id="TCS79615.1"/>
    </source>
</evidence>
<keyword evidence="2" id="KW-1185">Reference proteome</keyword>
<dbReference type="EMBL" id="SMAA01000006">
    <property type="protein sequence ID" value="TCS79615.1"/>
    <property type="molecule type" value="Genomic_DNA"/>
</dbReference>
<dbReference type="Proteomes" id="UP000295188">
    <property type="component" value="Unassembled WGS sequence"/>
</dbReference>
<dbReference type="SUPFAM" id="SSF102114">
    <property type="entry name" value="Radical SAM enzymes"/>
    <property type="match status" value="1"/>
</dbReference>
<organism evidence="1 2">
    <name type="scientific">Pectinatus cerevisiiphilus</name>
    <dbReference type="NCBI Taxonomy" id="86956"/>
    <lineage>
        <taxon>Bacteria</taxon>
        <taxon>Bacillati</taxon>
        <taxon>Bacillota</taxon>
        <taxon>Negativicutes</taxon>
        <taxon>Selenomonadales</taxon>
        <taxon>Selenomonadaceae</taxon>
        <taxon>Pectinatus</taxon>
    </lineage>
</organism>
<reference evidence="1 2" key="1">
    <citation type="submission" date="2019-03" db="EMBL/GenBank/DDBJ databases">
        <title>Genomic Encyclopedia of Type Strains, Phase IV (KMG-IV): sequencing the most valuable type-strain genomes for metagenomic binning, comparative biology and taxonomic classification.</title>
        <authorList>
            <person name="Goeker M."/>
        </authorList>
    </citation>
    <scope>NUCLEOTIDE SEQUENCE [LARGE SCALE GENOMIC DNA]</scope>
    <source>
        <strain evidence="1 2">DSM 20467</strain>
    </source>
</reference>
<sequence length="75" mass="8673">MDKYIEKAERTHNLTEAELIFLLQNQSCEEELAAAADRVRAKYVGNGVHLRGLIEFSNICRQDCLYCGLRRDNKK</sequence>
<evidence type="ECO:0008006" key="3">
    <source>
        <dbReference type="Google" id="ProtNLM"/>
    </source>
</evidence>
<proteinExistence type="predicted"/>
<protein>
    <recommendedName>
        <fullName evidence="3">[FeFe] hydrogenase H-cluster radical SAM maturase HydE</fullName>
    </recommendedName>
</protein>
<dbReference type="InterPro" id="IPR013785">
    <property type="entry name" value="Aldolase_TIM"/>
</dbReference>
<dbReference type="GO" id="GO:0016740">
    <property type="term" value="F:transferase activity"/>
    <property type="evidence" value="ECO:0007669"/>
    <property type="project" value="TreeGrafter"/>
</dbReference>
<dbReference type="Gene3D" id="3.20.20.70">
    <property type="entry name" value="Aldolase class I"/>
    <property type="match status" value="1"/>
</dbReference>
<dbReference type="InterPro" id="IPR058240">
    <property type="entry name" value="rSAM_sf"/>
</dbReference>
<dbReference type="PANTHER" id="PTHR43726:SF1">
    <property type="entry name" value="BIOTIN SYNTHASE"/>
    <property type="match status" value="1"/>
</dbReference>
<gene>
    <name evidence="1" type="ORF">EDC37_10630</name>
</gene>